<keyword evidence="3" id="KW-0863">Zinc-finger</keyword>
<evidence type="ECO:0000313" key="7">
    <source>
        <dbReference type="Proteomes" id="UP001281410"/>
    </source>
</evidence>
<sequence>MDNAWTIKKRILAFRVFDDKHTNANIFRQLRIIFAEYKIDNKIFAIGFDNASSNTAAIPALIELCKPYLGGKFFIKDV</sequence>
<evidence type="ECO:0000256" key="2">
    <source>
        <dbReference type="ARBA" id="ARBA00022723"/>
    </source>
</evidence>
<dbReference type="GO" id="GO:0005634">
    <property type="term" value="C:nucleus"/>
    <property type="evidence" value="ECO:0007669"/>
    <property type="project" value="UniProtKB-SubCell"/>
</dbReference>
<feature type="non-terminal residue" evidence="6">
    <location>
        <position position="78"/>
    </location>
</feature>
<protein>
    <submittedName>
        <fullName evidence="6">Uncharacterized protein</fullName>
    </submittedName>
</protein>
<dbReference type="EMBL" id="JANJYJ010000002">
    <property type="protein sequence ID" value="KAK3225672.1"/>
    <property type="molecule type" value="Genomic_DNA"/>
</dbReference>
<keyword evidence="2" id="KW-0479">Metal-binding</keyword>
<organism evidence="6 7">
    <name type="scientific">Dipteronia sinensis</name>
    <dbReference type="NCBI Taxonomy" id="43782"/>
    <lineage>
        <taxon>Eukaryota</taxon>
        <taxon>Viridiplantae</taxon>
        <taxon>Streptophyta</taxon>
        <taxon>Embryophyta</taxon>
        <taxon>Tracheophyta</taxon>
        <taxon>Spermatophyta</taxon>
        <taxon>Magnoliopsida</taxon>
        <taxon>eudicotyledons</taxon>
        <taxon>Gunneridae</taxon>
        <taxon>Pentapetalae</taxon>
        <taxon>rosids</taxon>
        <taxon>malvids</taxon>
        <taxon>Sapindales</taxon>
        <taxon>Sapindaceae</taxon>
        <taxon>Hippocastanoideae</taxon>
        <taxon>Acereae</taxon>
        <taxon>Dipteronia</taxon>
    </lineage>
</organism>
<dbReference type="SUPFAM" id="SSF53098">
    <property type="entry name" value="Ribonuclease H-like"/>
    <property type="match status" value="1"/>
</dbReference>
<keyword evidence="5" id="KW-0539">Nucleus</keyword>
<evidence type="ECO:0000256" key="5">
    <source>
        <dbReference type="ARBA" id="ARBA00023242"/>
    </source>
</evidence>
<dbReference type="AlphaFoldDB" id="A0AAE0AY08"/>
<dbReference type="Proteomes" id="UP001281410">
    <property type="component" value="Unassembled WGS sequence"/>
</dbReference>
<dbReference type="GO" id="GO:0008270">
    <property type="term" value="F:zinc ion binding"/>
    <property type="evidence" value="ECO:0007669"/>
    <property type="project" value="UniProtKB-KW"/>
</dbReference>
<proteinExistence type="predicted"/>
<gene>
    <name evidence="6" type="ORF">Dsin_005534</name>
</gene>
<evidence type="ECO:0000256" key="1">
    <source>
        <dbReference type="ARBA" id="ARBA00004123"/>
    </source>
</evidence>
<evidence type="ECO:0000256" key="3">
    <source>
        <dbReference type="ARBA" id="ARBA00022771"/>
    </source>
</evidence>
<dbReference type="PANTHER" id="PTHR46481:SF10">
    <property type="entry name" value="ZINC FINGER BED DOMAIN-CONTAINING PROTEIN 39"/>
    <property type="match status" value="1"/>
</dbReference>
<keyword evidence="7" id="KW-1185">Reference proteome</keyword>
<reference evidence="6" key="1">
    <citation type="journal article" date="2023" name="Plant J.">
        <title>Genome sequences and population genomics provide insights into the demographic history, inbreeding, and mutation load of two 'living fossil' tree species of Dipteronia.</title>
        <authorList>
            <person name="Feng Y."/>
            <person name="Comes H.P."/>
            <person name="Chen J."/>
            <person name="Zhu S."/>
            <person name="Lu R."/>
            <person name="Zhang X."/>
            <person name="Li P."/>
            <person name="Qiu J."/>
            <person name="Olsen K.M."/>
            <person name="Qiu Y."/>
        </authorList>
    </citation>
    <scope>NUCLEOTIDE SEQUENCE</scope>
    <source>
        <strain evidence="6">NBL</strain>
    </source>
</reference>
<dbReference type="PANTHER" id="PTHR46481">
    <property type="entry name" value="ZINC FINGER BED DOMAIN-CONTAINING PROTEIN 4"/>
    <property type="match status" value="1"/>
</dbReference>
<comment type="caution">
    <text evidence="6">The sequence shown here is derived from an EMBL/GenBank/DDBJ whole genome shotgun (WGS) entry which is preliminary data.</text>
</comment>
<dbReference type="InterPro" id="IPR052035">
    <property type="entry name" value="ZnF_BED_domain_contain"/>
</dbReference>
<keyword evidence="4" id="KW-0862">Zinc</keyword>
<name>A0AAE0AY08_9ROSI</name>
<accession>A0AAE0AY08</accession>
<dbReference type="InterPro" id="IPR012337">
    <property type="entry name" value="RNaseH-like_sf"/>
</dbReference>
<evidence type="ECO:0000256" key="4">
    <source>
        <dbReference type="ARBA" id="ARBA00022833"/>
    </source>
</evidence>
<comment type="subcellular location">
    <subcellularLocation>
        <location evidence="1">Nucleus</location>
    </subcellularLocation>
</comment>
<evidence type="ECO:0000313" key="6">
    <source>
        <dbReference type="EMBL" id="KAK3225672.1"/>
    </source>
</evidence>